<dbReference type="Proteomes" id="UP000011770">
    <property type="component" value="Unassembled WGS sequence"/>
</dbReference>
<accession>M3FKJ6</accession>
<dbReference type="EMBL" id="AHOR02000044">
    <property type="protein sequence ID" value="EMF80932.1"/>
    <property type="molecule type" value="Genomic_DNA"/>
</dbReference>
<organism evidence="1 2">
    <name type="scientific">Leptospira weilii serovar Topaz str. LT2116</name>
    <dbReference type="NCBI Taxonomy" id="1088540"/>
    <lineage>
        <taxon>Bacteria</taxon>
        <taxon>Pseudomonadati</taxon>
        <taxon>Spirochaetota</taxon>
        <taxon>Spirochaetia</taxon>
        <taxon>Leptospirales</taxon>
        <taxon>Leptospiraceae</taxon>
        <taxon>Leptospira</taxon>
    </lineage>
</organism>
<evidence type="ECO:0000313" key="1">
    <source>
        <dbReference type="EMBL" id="EMF80932.1"/>
    </source>
</evidence>
<gene>
    <name evidence="1" type="ORF">LEP1GSC188_3115</name>
</gene>
<protein>
    <submittedName>
        <fullName evidence="1">Uncharacterized protein</fullName>
    </submittedName>
</protein>
<reference evidence="1 2" key="1">
    <citation type="submission" date="2013-01" db="EMBL/GenBank/DDBJ databases">
        <authorList>
            <person name="Harkins D.M."/>
            <person name="Durkin A.S."/>
            <person name="Brinkac L.M."/>
            <person name="Haft D.H."/>
            <person name="Selengut J.D."/>
            <person name="Sanka R."/>
            <person name="DePew J."/>
            <person name="Purushe J."/>
            <person name="Tulsiani S.M."/>
            <person name="Graham G.C."/>
            <person name="Burns M.-A."/>
            <person name="Dohnt M.F."/>
            <person name="Smythe L.D."/>
            <person name="McKay D.B."/>
            <person name="Craig S.B."/>
            <person name="Vinetz J.M."/>
            <person name="Sutton G.G."/>
            <person name="Nierman W.C."/>
            <person name="Fouts D.E."/>
        </authorList>
    </citation>
    <scope>NUCLEOTIDE SEQUENCE [LARGE SCALE GENOMIC DNA]</scope>
    <source>
        <strain evidence="1 2">LT2116</strain>
    </source>
</reference>
<sequence length="48" mass="5783">MEEEVSKLKRKVELITEIMNFLFLKLSNFITREEAITIKRALEKLKEE</sequence>
<dbReference type="AlphaFoldDB" id="M3FKJ6"/>
<comment type="caution">
    <text evidence="1">The sequence shown here is derived from an EMBL/GenBank/DDBJ whole genome shotgun (WGS) entry which is preliminary data.</text>
</comment>
<evidence type="ECO:0000313" key="2">
    <source>
        <dbReference type="Proteomes" id="UP000011770"/>
    </source>
</evidence>
<name>M3FKJ6_9LEPT</name>
<proteinExistence type="predicted"/>